<name>A0A0V0TXY9_9BILA</name>
<evidence type="ECO:0000313" key="2">
    <source>
        <dbReference type="Proteomes" id="UP000055048"/>
    </source>
</evidence>
<organism evidence="1 2">
    <name type="scientific">Trichinella murrelli</name>
    <dbReference type="NCBI Taxonomy" id="144512"/>
    <lineage>
        <taxon>Eukaryota</taxon>
        <taxon>Metazoa</taxon>
        <taxon>Ecdysozoa</taxon>
        <taxon>Nematoda</taxon>
        <taxon>Enoplea</taxon>
        <taxon>Dorylaimia</taxon>
        <taxon>Trichinellida</taxon>
        <taxon>Trichinellidae</taxon>
        <taxon>Trichinella</taxon>
    </lineage>
</organism>
<dbReference type="AlphaFoldDB" id="A0A0V0TXY9"/>
<reference evidence="1 2" key="1">
    <citation type="submission" date="2015-01" db="EMBL/GenBank/DDBJ databases">
        <title>Evolution of Trichinella species and genotypes.</title>
        <authorList>
            <person name="Korhonen P.K."/>
            <person name="Edoardo P."/>
            <person name="Giuseppe L.R."/>
            <person name="Gasser R.B."/>
        </authorList>
    </citation>
    <scope>NUCLEOTIDE SEQUENCE [LARGE SCALE GENOMIC DNA]</scope>
    <source>
        <strain evidence="1">ISS417</strain>
    </source>
</reference>
<comment type="caution">
    <text evidence="1">The sequence shown here is derived from an EMBL/GenBank/DDBJ whole genome shotgun (WGS) entry which is preliminary data.</text>
</comment>
<keyword evidence="2" id="KW-1185">Reference proteome</keyword>
<accession>A0A0V0TXY9</accession>
<sequence length="84" mass="9372">MVELNFLLNRNHGTGYTSCVKAEQQAAECSEHGRHVHCTGYSSFAQWTVFLVSVHFVDKLHLVCLPADESAQKKNVIGKNGVRK</sequence>
<dbReference type="EMBL" id="JYDJ01000109">
    <property type="protein sequence ID" value="KRX43868.1"/>
    <property type="molecule type" value="Genomic_DNA"/>
</dbReference>
<dbReference type="Proteomes" id="UP000055048">
    <property type="component" value="Unassembled WGS sequence"/>
</dbReference>
<proteinExistence type="predicted"/>
<evidence type="ECO:0000313" key="1">
    <source>
        <dbReference type="EMBL" id="KRX43868.1"/>
    </source>
</evidence>
<gene>
    <name evidence="1" type="ORF">T05_3750</name>
</gene>
<protein>
    <submittedName>
        <fullName evidence="1">Uncharacterized protein</fullName>
    </submittedName>
</protein>